<reference evidence="1" key="2">
    <citation type="submission" date="2021-04" db="EMBL/GenBank/DDBJ databases">
        <authorList>
            <person name="Gilroy R."/>
        </authorList>
    </citation>
    <scope>NUCLEOTIDE SEQUENCE</scope>
    <source>
        <strain evidence="1">5032</strain>
    </source>
</reference>
<dbReference type="AlphaFoldDB" id="A0A9D2HP35"/>
<comment type="caution">
    <text evidence="1">The sequence shown here is derived from an EMBL/GenBank/DDBJ whole genome shotgun (WGS) entry which is preliminary data.</text>
</comment>
<evidence type="ECO:0000313" key="2">
    <source>
        <dbReference type="Proteomes" id="UP000823821"/>
    </source>
</evidence>
<sequence length="142" mass="15157">MRAAHPASVSCARLGRVIPPSDCAALICRTGEAADLQSCFVCPAGQALAAGCPDHARLVRRRDAVPDAVVLLRVLGEALRDDPSAPQISIRALARNAERSFGGDGDPYRLARAAQRCGLTVTLRPWAIIRDAACRRFALKEV</sequence>
<protein>
    <submittedName>
        <fullName evidence="1">Uncharacterized protein</fullName>
    </submittedName>
</protein>
<proteinExistence type="predicted"/>
<name>A0A9D2HP35_9BACT</name>
<dbReference type="EMBL" id="DWZD01000034">
    <property type="protein sequence ID" value="HJA78963.1"/>
    <property type="molecule type" value="Genomic_DNA"/>
</dbReference>
<dbReference type="Proteomes" id="UP000823821">
    <property type="component" value="Unassembled WGS sequence"/>
</dbReference>
<reference evidence="1" key="1">
    <citation type="journal article" date="2021" name="PeerJ">
        <title>Extensive microbial diversity within the chicken gut microbiome revealed by metagenomics and culture.</title>
        <authorList>
            <person name="Gilroy R."/>
            <person name="Ravi A."/>
            <person name="Getino M."/>
            <person name="Pursley I."/>
            <person name="Horton D.L."/>
            <person name="Alikhan N.F."/>
            <person name="Baker D."/>
            <person name="Gharbi K."/>
            <person name="Hall N."/>
            <person name="Watson M."/>
            <person name="Adriaenssens E.M."/>
            <person name="Foster-Nyarko E."/>
            <person name="Jarju S."/>
            <person name="Secka A."/>
            <person name="Antonio M."/>
            <person name="Oren A."/>
            <person name="Chaudhuri R.R."/>
            <person name="La Ragione R."/>
            <person name="Hildebrand F."/>
            <person name="Pallen M.J."/>
        </authorList>
    </citation>
    <scope>NUCLEOTIDE SEQUENCE</scope>
    <source>
        <strain evidence="1">5032</strain>
    </source>
</reference>
<evidence type="ECO:0000313" key="1">
    <source>
        <dbReference type="EMBL" id="HJA78963.1"/>
    </source>
</evidence>
<gene>
    <name evidence="1" type="ORF">H9784_05245</name>
</gene>
<organism evidence="1 2">
    <name type="scientific">Candidatus Desulfovibrio intestinavium</name>
    <dbReference type="NCBI Taxonomy" id="2838534"/>
    <lineage>
        <taxon>Bacteria</taxon>
        <taxon>Pseudomonadati</taxon>
        <taxon>Thermodesulfobacteriota</taxon>
        <taxon>Desulfovibrionia</taxon>
        <taxon>Desulfovibrionales</taxon>
        <taxon>Desulfovibrionaceae</taxon>
        <taxon>Desulfovibrio</taxon>
    </lineage>
</organism>
<accession>A0A9D2HP35</accession>